<accession>A0A6N7RRE2</accession>
<dbReference type="EMBL" id="VTFY01000012">
    <property type="protein sequence ID" value="MRX83471.1"/>
    <property type="molecule type" value="Genomic_DNA"/>
</dbReference>
<evidence type="ECO:0000256" key="1">
    <source>
        <dbReference type="SAM" id="SignalP"/>
    </source>
</evidence>
<evidence type="ECO:0000313" key="3">
    <source>
        <dbReference type="Proteomes" id="UP000438093"/>
    </source>
</evidence>
<dbReference type="SUPFAM" id="SSF48695">
    <property type="entry name" value="Multiheme cytochromes"/>
    <property type="match status" value="1"/>
</dbReference>
<gene>
    <name evidence="2" type="ORF">GJG86_13355</name>
</gene>
<dbReference type="Gene3D" id="1.10.1130.10">
    <property type="entry name" value="Flavocytochrome C3, Chain A"/>
    <property type="match status" value="1"/>
</dbReference>
<feature type="signal peptide" evidence="1">
    <location>
        <begin position="1"/>
        <end position="32"/>
    </location>
</feature>
<feature type="chain" id="PRO_5026964590" evidence="1">
    <location>
        <begin position="33"/>
        <end position="206"/>
    </location>
</feature>
<proteinExistence type="predicted"/>
<organism evidence="2 3">
    <name type="scientific">Eggerthella guodeyinii</name>
    <dbReference type="NCBI Taxonomy" id="2690837"/>
    <lineage>
        <taxon>Bacteria</taxon>
        <taxon>Bacillati</taxon>
        <taxon>Actinomycetota</taxon>
        <taxon>Coriobacteriia</taxon>
        <taxon>Eggerthellales</taxon>
        <taxon>Eggerthellaceae</taxon>
        <taxon>Eggerthella</taxon>
    </lineage>
</organism>
<keyword evidence="3" id="KW-1185">Reference proteome</keyword>
<sequence>MKQSQRTHARRAACATVAALATAALCCLGACAPQQTSDGGARDDAKSNAPAVDVAWSMDGDCGTCHATERGSYDSSACEASQHKDVACAQCHGDEATLAAVHEGKTASDKMPTRLKKTSVEDATCFSCHYGDRAGLVAATDGSVVLTDSEGTERNPHDPEGVAEHEAIACGDCHNMHSDEDIQERAMNECLSCHHEGVFACYTCHD</sequence>
<dbReference type="RefSeq" id="WP_154334294.1">
    <property type="nucleotide sequence ID" value="NZ_VTFY01000012.1"/>
</dbReference>
<dbReference type="AlphaFoldDB" id="A0A6N7RRE2"/>
<name>A0A6N7RRE2_9ACTN</name>
<dbReference type="Proteomes" id="UP000438093">
    <property type="component" value="Unassembled WGS sequence"/>
</dbReference>
<comment type="caution">
    <text evidence="2">The sequence shown here is derived from an EMBL/GenBank/DDBJ whole genome shotgun (WGS) entry which is preliminary data.</text>
</comment>
<keyword evidence="1" id="KW-0732">Signal</keyword>
<reference evidence="3" key="1">
    <citation type="submission" date="2019-08" db="EMBL/GenBank/DDBJ databases">
        <title>Arthrobacter sp. nov., isolated from plateau pika and Tibetan wild ass.</title>
        <authorList>
            <person name="Ge Y."/>
        </authorList>
    </citation>
    <scope>NUCLEOTIDE SEQUENCE [LARGE SCALE GENOMIC DNA]</scope>
    <source>
        <strain evidence="3">HF-4214</strain>
    </source>
</reference>
<evidence type="ECO:0000313" key="2">
    <source>
        <dbReference type="EMBL" id="MRX83471.1"/>
    </source>
</evidence>
<protein>
    <submittedName>
        <fullName evidence="2">Uncharacterized protein</fullName>
    </submittedName>
</protein>
<dbReference type="InterPro" id="IPR036280">
    <property type="entry name" value="Multihaem_cyt_sf"/>
</dbReference>